<accession>A0A8E2EMQ9</accession>
<gene>
    <name evidence="2" type="ORF">AOQ84DRAFT_443968</name>
</gene>
<evidence type="ECO:0000313" key="3">
    <source>
        <dbReference type="Proteomes" id="UP000250140"/>
    </source>
</evidence>
<sequence>MKKFKSIFHRKNAKAKYPSSDPSSDPPVQSSSYRNPSSRLPPHHEVHQPTGTQSQASSLAKGRNEPQSQKQSTLKSAAHENSPLSPGRSSKSFSSRNGNNPNKTASPTKEHAPHLPPVKSFSDLSSDIEHKTLGDCTKLVTGPRTHQRSEDVADRNIGRYESEEPSGDTSANTGENHYNISTVVKGGKRINEDASYDTFNEYEGQILPAPYPGAFQSPQYQRQEAGRDLPKSTVLSKAPKPENPPTPRSHSGQHSPAQHPQPDTSVTRPLRTDSDKVDAELADLQPALDKSTSKRPFIPKDQTKPPSPKDVFDLNNTTDTDVRKRWAPAVTHETIHPHVHHIREERISREIHNHDVYHRILPVVDVAVLPARHFVPAADGGLVEVTEDQLPDCTGENQNWVITERVSKLPSDTQHPVEPRKFTAHAFEDDERDDKRYVTPEGFERRETNLVHSPTLNDMSGSNGQAYAMHFGLDEASNRKPEGVSCQMKEVSIRRKPVHP</sequence>
<feature type="compositionally biased region" description="Basic and acidic residues" evidence="1">
    <location>
        <begin position="147"/>
        <end position="162"/>
    </location>
</feature>
<organism evidence="2 3">
    <name type="scientific">Glonium stellatum</name>
    <dbReference type="NCBI Taxonomy" id="574774"/>
    <lineage>
        <taxon>Eukaryota</taxon>
        <taxon>Fungi</taxon>
        <taxon>Dikarya</taxon>
        <taxon>Ascomycota</taxon>
        <taxon>Pezizomycotina</taxon>
        <taxon>Dothideomycetes</taxon>
        <taxon>Pleosporomycetidae</taxon>
        <taxon>Gloniales</taxon>
        <taxon>Gloniaceae</taxon>
        <taxon>Glonium</taxon>
    </lineage>
</organism>
<protein>
    <submittedName>
        <fullName evidence="2">Uncharacterized protein</fullName>
    </submittedName>
</protein>
<feature type="region of interest" description="Disordered" evidence="1">
    <location>
        <begin position="284"/>
        <end position="316"/>
    </location>
</feature>
<feature type="region of interest" description="Disordered" evidence="1">
    <location>
        <begin position="478"/>
        <end position="500"/>
    </location>
</feature>
<dbReference type="EMBL" id="KV751118">
    <property type="protein sequence ID" value="OCL01509.1"/>
    <property type="molecule type" value="Genomic_DNA"/>
</dbReference>
<feature type="compositionally biased region" description="Polar residues" evidence="1">
    <location>
        <begin position="65"/>
        <end position="75"/>
    </location>
</feature>
<dbReference type="AlphaFoldDB" id="A0A8E2EMQ9"/>
<feature type="compositionally biased region" description="Polar residues" evidence="1">
    <location>
        <begin position="167"/>
        <end position="182"/>
    </location>
</feature>
<dbReference type="Proteomes" id="UP000250140">
    <property type="component" value="Unassembled WGS sequence"/>
</dbReference>
<feature type="region of interest" description="Disordered" evidence="1">
    <location>
        <begin position="205"/>
        <end position="271"/>
    </location>
</feature>
<feature type="compositionally biased region" description="Polar residues" evidence="1">
    <location>
        <begin position="49"/>
        <end position="58"/>
    </location>
</feature>
<feature type="compositionally biased region" description="Basic residues" evidence="1">
    <location>
        <begin position="1"/>
        <end position="14"/>
    </location>
</feature>
<evidence type="ECO:0000256" key="1">
    <source>
        <dbReference type="SAM" id="MobiDB-lite"/>
    </source>
</evidence>
<evidence type="ECO:0000313" key="2">
    <source>
        <dbReference type="EMBL" id="OCL01509.1"/>
    </source>
</evidence>
<reference evidence="2 3" key="1">
    <citation type="journal article" date="2016" name="Nat. Commun.">
        <title>Ectomycorrhizal ecology is imprinted in the genome of the dominant symbiotic fungus Cenococcum geophilum.</title>
        <authorList>
            <consortium name="DOE Joint Genome Institute"/>
            <person name="Peter M."/>
            <person name="Kohler A."/>
            <person name="Ohm R.A."/>
            <person name="Kuo A."/>
            <person name="Krutzmann J."/>
            <person name="Morin E."/>
            <person name="Arend M."/>
            <person name="Barry K.W."/>
            <person name="Binder M."/>
            <person name="Choi C."/>
            <person name="Clum A."/>
            <person name="Copeland A."/>
            <person name="Grisel N."/>
            <person name="Haridas S."/>
            <person name="Kipfer T."/>
            <person name="LaButti K."/>
            <person name="Lindquist E."/>
            <person name="Lipzen A."/>
            <person name="Maire R."/>
            <person name="Meier B."/>
            <person name="Mihaltcheva S."/>
            <person name="Molinier V."/>
            <person name="Murat C."/>
            <person name="Poggeler S."/>
            <person name="Quandt C.A."/>
            <person name="Sperisen C."/>
            <person name="Tritt A."/>
            <person name="Tisserant E."/>
            <person name="Crous P.W."/>
            <person name="Henrissat B."/>
            <person name="Nehls U."/>
            <person name="Egli S."/>
            <person name="Spatafora J.W."/>
            <person name="Grigoriev I.V."/>
            <person name="Martin F.M."/>
        </authorList>
    </citation>
    <scope>NUCLEOTIDE SEQUENCE [LARGE SCALE GENOMIC DNA]</scope>
    <source>
        <strain evidence="2 3">CBS 207.34</strain>
    </source>
</reference>
<feature type="region of interest" description="Disordered" evidence="1">
    <location>
        <begin position="1"/>
        <end position="189"/>
    </location>
</feature>
<feature type="compositionally biased region" description="Low complexity" evidence="1">
    <location>
        <begin position="81"/>
        <end position="100"/>
    </location>
</feature>
<proteinExistence type="predicted"/>
<feature type="compositionally biased region" description="Low complexity" evidence="1">
    <location>
        <begin position="18"/>
        <end position="32"/>
    </location>
</feature>
<dbReference type="PANTHER" id="PTHR38703:SF1">
    <property type="entry name" value="ALLERGEN"/>
    <property type="match status" value="1"/>
</dbReference>
<keyword evidence="3" id="KW-1185">Reference proteome</keyword>
<feature type="compositionally biased region" description="Polar residues" evidence="1">
    <location>
        <begin position="248"/>
        <end position="267"/>
    </location>
</feature>
<dbReference type="PANTHER" id="PTHR38703">
    <property type="entry name" value="CHROMOSOME 8, WHOLE GENOME SHOTGUN SEQUENCE"/>
    <property type="match status" value="1"/>
</dbReference>
<name>A0A8E2EMQ9_9PEZI</name>
<dbReference type="OrthoDB" id="5325276at2759"/>